<dbReference type="FunFam" id="1.10.286.20:FF:000001">
    <property type="entry name" value="Elongation factor Ts"/>
    <property type="match status" value="1"/>
</dbReference>
<dbReference type="GO" id="GO:0005737">
    <property type="term" value="C:cytoplasm"/>
    <property type="evidence" value="ECO:0007669"/>
    <property type="project" value="UniProtKB-SubCell"/>
</dbReference>
<dbReference type="AlphaFoldDB" id="A0A399RDG5"/>
<dbReference type="CDD" id="cd14275">
    <property type="entry name" value="UBA_EF-Ts"/>
    <property type="match status" value="1"/>
</dbReference>
<keyword evidence="5 6" id="KW-0648">Protein biosynthesis</keyword>
<keyword evidence="3 6" id="KW-0963">Cytoplasm</keyword>
<dbReference type="HAMAP" id="MF_00050">
    <property type="entry name" value="EF_Ts"/>
    <property type="match status" value="1"/>
</dbReference>
<gene>
    <name evidence="6" type="primary">tsf</name>
    <name evidence="10" type="ORF">D1223_11775</name>
</gene>
<organism evidence="10 11">
    <name type="scientific">Henriciella mobilis</name>
    <dbReference type="NCBI Taxonomy" id="2305467"/>
    <lineage>
        <taxon>Bacteria</taxon>
        <taxon>Pseudomonadati</taxon>
        <taxon>Pseudomonadota</taxon>
        <taxon>Alphaproteobacteria</taxon>
        <taxon>Hyphomonadales</taxon>
        <taxon>Hyphomonadaceae</taxon>
        <taxon>Henriciella</taxon>
    </lineage>
</organism>
<reference evidence="10 11" key="1">
    <citation type="submission" date="2018-08" db="EMBL/GenBank/DDBJ databases">
        <title>Henriciella mobilis sp. nov., isolated from seawater.</title>
        <authorList>
            <person name="Cheng H."/>
            <person name="Wu Y.-H."/>
            <person name="Xu X.-W."/>
            <person name="Guo L.-L."/>
        </authorList>
    </citation>
    <scope>NUCLEOTIDE SEQUENCE [LARGE SCALE GENOMIC DNA]</scope>
    <source>
        <strain evidence="10 11">JN25</strain>
    </source>
</reference>
<dbReference type="Pfam" id="PF00889">
    <property type="entry name" value="EF_TS"/>
    <property type="match status" value="1"/>
</dbReference>
<dbReference type="InterPro" id="IPR014039">
    <property type="entry name" value="Transl_elong_EFTs/EF1B_dimer"/>
</dbReference>
<dbReference type="PANTHER" id="PTHR11741:SF0">
    <property type="entry name" value="ELONGATION FACTOR TS, MITOCHONDRIAL"/>
    <property type="match status" value="1"/>
</dbReference>
<evidence type="ECO:0000256" key="7">
    <source>
        <dbReference type="RuleBase" id="RU000642"/>
    </source>
</evidence>
<dbReference type="EMBL" id="QWFX01000013">
    <property type="protein sequence ID" value="RIJ28087.1"/>
    <property type="molecule type" value="Genomic_DNA"/>
</dbReference>
<dbReference type="Gene3D" id="1.10.8.10">
    <property type="entry name" value="DNA helicase RuvA subunit, C-terminal domain"/>
    <property type="match status" value="1"/>
</dbReference>
<evidence type="ECO:0000256" key="2">
    <source>
        <dbReference type="ARBA" id="ARBA00016956"/>
    </source>
</evidence>
<dbReference type="OrthoDB" id="9808348at2"/>
<protein>
    <recommendedName>
        <fullName evidence="2 6">Elongation factor Ts</fullName>
        <shortName evidence="6">EF-Ts</shortName>
    </recommendedName>
</protein>
<evidence type="ECO:0000256" key="4">
    <source>
        <dbReference type="ARBA" id="ARBA00022768"/>
    </source>
</evidence>
<sequence>MANITAALVKDLRDRTGAGMMDAKKALVENDGDMEAAIDWLRAKGLSKAAKKSGRTAADGLVAAVLSDDGKTGALVELNAETDFVARNEKFQSALSQIANKALETDGTLEALQGAASPAGSGTITDMITGLVATIGENMTLRRTAKLESPNGQVAAYVHSAEAPNMGKIGVLVALEGADADKVSEAGRKVAMHVAATSPASATTDDLDPALIERERQVLTDQAKESGKPDNVIEKMIEGRLKKFYKEVVLVEQPFVMNPDQTVGQFIEEQGAKLVGFVRFTLGEGIEKEEDDFAAEVASMTSGS</sequence>
<dbReference type="GO" id="GO:0003746">
    <property type="term" value="F:translation elongation factor activity"/>
    <property type="evidence" value="ECO:0007669"/>
    <property type="project" value="UniProtKB-UniRule"/>
</dbReference>
<comment type="similarity">
    <text evidence="1 6 7">Belongs to the EF-Ts family.</text>
</comment>
<comment type="function">
    <text evidence="6 7">Associates with the EF-Tu.GDP complex and induces the exchange of GDP to GTP. It remains bound to the aminoacyl-tRNA.EF-Tu.GTP complex up to the GTP hydrolysis stage on the ribosome.</text>
</comment>
<evidence type="ECO:0000313" key="11">
    <source>
        <dbReference type="Proteomes" id="UP000266385"/>
    </source>
</evidence>
<evidence type="ECO:0000313" key="10">
    <source>
        <dbReference type="EMBL" id="RIJ28087.1"/>
    </source>
</evidence>
<evidence type="ECO:0000256" key="8">
    <source>
        <dbReference type="RuleBase" id="RU000643"/>
    </source>
</evidence>
<evidence type="ECO:0000256" key="1">
    <source>
        <dbReference type="ARBA" id="ARBA00005532"/>
    </source>
</evidence>
<dbReference type="InterPro" id="IPR001816">
    <property type="entry name" value="Transl_elong_EFTs/EF1B"/>
</dbReference>
<dbReference type="PROSITE" id="PS01127">
    <property type="entry name" value="EF_TS_2"/>
    <property type="match status" value="1"/>
</dbReference>
<evidence type="ECO:0000259" key="9">
    <source>
        <dbReference type="Pfam" id="PF00889"/>
    </source>
</evidence>
<dbReference type="RefSeq" id="WP_119376622.1">
    <property type="nucleotide sequence ID" value="NZ_QWFX01000013.1"/>
</dbReference>
<dbReference type="NCBIfam" id="TIGR00116">
    <property type="entry name" value="tsf"/>
    <property type="match status" value="1"/>
</dbReference>
<name>A0A399RDG5_9PROT</name>
<keyword evidence="11" id="KW-1185">Reference proteome</keyword>
<dbReference type="PANTHER" id="PTHR11741">
    <property type="entry name" value="ELONGATION FACTOR TS"/>
    <property type="match status" value="1"/>
</dbReference>
<feature type="region of interest" description="Involved in Mg(2+) ion dislocation from EF-Tu" evidence="6">
    <location>
        <begin position="82"/>
        <end position="85"/>
    </location>
</feature>
<keyword evidence="4 6" id="KW-0251">Elongation factor</keyword>
<dbReference type="Proteomes" id="UP000266385">
    <property type="component" value="Unassembled WGS sequence"/>
</dbReference>
<accession>A0A399RDG5</accession>
<dbReference type="Gene3D" id="3.30.479.20">
    <property type="entry name" value="Elongation factor Ts, dimerisation domain"/>
    <property type="match status" value="2"/>
</dbReference>
<evidence type="ECO:0000256" key="5">
    <source>
        <dbReference type="ARBA" id="ARBA00022917"/>
    </source>
</evidence>
<evidence type="ECO:0000256" key="3">
    <source>
        <dbReference type="ARBA" id="ARBA00022490"/>
    </source>
</evidence>
<dbReference type="InterPro" id="IPR036402">
    <property type="entry name" value="EF-Ts_dimer_sf"/>
</dbReference>
<comment type="caution">
    <text evidence="10">The sequence shown here is derived from an EMBL/GenBank/DDBJ whole genome shotgun (WGS) entry which is preliminary data.</text>
</comment>
<dbReference type="PROSITE" id="PS01126">
    <property type="entry name" value="EF_TS_1"/>
    <property type="match status" value="1"/>
</dbReference>
<dbReference type="InterPro" id="IPR018101">
    <property type="entry name" value="Transl_elong_Ts_CS"/>
</dbReference>
<dbReference type="InterPro" id="IPR009060">
    <property type="entry name" value="UBA-like_sf"/>
</dbReference>
<evidence type="ECO:0000256" key="6">
    <source>
        <dbReference type="HAMAP-Rule" id="MF_00050"/>
    </source>
</evidence>
<dbReference type="FunFam" id="1.10.8.10:FF:000001">
    <property type="entry name" value="Elongation factor Ts"/>
    <property type="match status" value="1"/>
</dbReference>
<proteinExistence type="inferred from homology"/>
<feature type="domain" description="Translation elongation factor EFTs/EF1B dimerisation" evidence="9">
    <location>
        <begin position="73"/>
        <end position="284"/>
    </location>
</feature>
<comment type="subcellular location">
    <subcellularLocation>
        <location evidence="6 8">Cytoplasm</location>
    </subcellularLocation>
</comment>
<dbReference type="SUPFAM" id="SSF46934">
    <property type="entry name" value="UBA-like"/>
    <property type="match status" value="1"/>
</dbReference>
<dbReference type="SUPFAM" id="SSF54713">
    <property type="entry name" value="Elongation factor Ts (EF-Ts), dimerisation domain"/>
    <property type="match status" value="2"/>
</dbReference>
<dbReference type="Gene3D" id="1.10.286.20">
    <property type="match status" value="1"/>
</dbReference>